<feature type="transmembrane region" description="Helical" evidence="1">
    <location>
        <begin position="34"/>
        <end position="52"/>
    </location>
</feature>
<evidence type="ECO:0000313" key="2">
    <source>
        <dbReference type="EMBL" id="OEL33687.1"/>
    </source>
</evidence>
<dbReference type="AlphaFoldDB" id="A0A1E5W8I8"/>
<dbReference type="Proteomes" id="UP000095767">
    <property type="component" value="Unassembled WGS sequence"/>
</dbReference>
<dbReference type="STRING" id="888268.A0A1E5W8I8"/>
<proteinExistence type="predicted"/>
<comment type="caution">
    <text evidence="2">The sequence shown here is derived from an EMBL/GenBank/DDBJ whole genome shotgun (WGS) entry which is preliminary data.</text>
</comment>
<organism evidence="2 3">
    <name type="scientific">Dichanthelium oligosanthes</name>
    <dbReference type="NCBI Taxonomy" id="888268"/>
    <lineage>
        <taxon>Eukaryota</taxon>
        <taxon>Viridiplantae</taxon>
        <taxon>Streptophyta</taxon>
        <taxon>Embryophyta</taxon>
        <taxon>Tracheophyta</taxon>
        <taxon>Spermatophyta</taxon>
        <taxon>Magnoliopsida</taxon>
        <taxon>Liliopsida</taxon>
        <taxon>Poales</taxon>
        <taxon>Poaceae</taxon>
        <taxon>PACMAD clade</taxon>
        <taxon>Panicoideae</taxon>
        <taxon>Panicodae</taxon>
        <taxon>Paniceae</taxon>
        <taxon>Dichantheliinae</taxon>
        <taxon>Dichanthelium</taxon>
    </lineage>
</organism>
<dbReference type="PANTHER" id="PTHR33994:SF34">
    <property type="entry name" value="LATE EMBRYOGENESIS ABUNDANT PROTEIN LEA-2 SUBGROUP DOMAIN-CONTAINING PROTEIN"/>
    <property type="match status" value="1"/>
</dbReference>
<keyword evidence="1" id="KW-0812">Transmembrane</keyword>
<evidence type="ECO:0000256" key="1">
    <source>
        <dbReference type="SAM" id="Phobius"/>
    </source>
</evidence>
<evidence type="ECO:0008006" key="4">
    <source>
        <dbReference type="Google" id="ProtNLM"/>
    </source>
</evidence>
<sequence length="202" mass="21913">MAGIADEFDVSLKKPIDSTEHHRWWRRCKIARDVILMAVAAAFYIWLVQFFIDDRKVARISVDLASFEGLNATVVGRTRTVSPGFSLAARVENPRALVLWCSVGGRAVVSYSGVSLAWGPVLGFCAPTKGATELAVAAEGRGVGLSDDLRERFVAEWSNGTARVVAEMKLLYDGNGWSGTLAYEGVSLVRRELELPGQGVPA</sequence>
<dbReference type="OrthoDB" id="670172at2759"/>
<dbReference type="PANTHER" id="PTHR33994">
    <property type="entry name" value="OS04G0515000 PROTEIN"/>
    <property type="match status" value="1"/>
</dbReference>
<reference evidence="2 3" key="1">
    <citation type="submission" date="2016-09" db="EMBL/GenBank/DDBJ databases">
        <title>The draft genome of Dichanthelium oligosanthes: A C3 panicoid grass species.</title>
        <authorList>
            <person name="Studer A.J."/>
            <person name="Schnable J.C."/>
            <person name="Brutnell T.P."/>
        </authorList>
    </citation>
    <scope>NUCLEOTIDE SEQUENCE [LARGE SCALE GENOMIC DNA]</scope>
    <source>
        <strain evidence="3">cv. Kellogg 1175</strain>
        <tissue evidence="2">Leaf</tissue>
    </source>
</reference>
<dbReference type="EMBL" id="LWDX02017947">
    <property type="protein sequence ID" value="OEL33687.1"/>
    <property type="molecule type" value="Genomic_DNA"/>
</dbReference>
<keyword evidence="1" id="KW-0472">Membrane</keyword>
<protein>
    <recommendedName>
        <fullName evidence="4">Late embryogenesis abundant protein LEA-2 subgroup domain-containing protein</fullName>
    </recommendedName>
</protein>
<accession>A0A1E5W8I8</accession>
<gene>
    <name evidence="2" type="ORF">BAE44_0005294</name>
</gene>
<keyword evidence="1" id="KW-1133">Transmembrane helix</keyword>
<name>A0A1E5W8I8_9POAL</name>
<evidence type="ECO:0000313" key="3">
    <source>
        <dbReference type="Proteomes" id="UP000095767"/>
    </source>
</evidence>
<keyword evidence="3" id="KW-1185">Reference proteome</keyword>